<dbReference type="PANTHER" id="PTHR19957">
    <property type="entry name" value="SYNTAXIN"/>
    <property type="match status" value="1"/>
</dbReference>
<gene>
    <name evidence="5" type="primary">PEP12</name>
    <name evidence="5" type="ORF">ATY40_BA7501645</name>
</gene>
<dbReference type="FunFam" id="1.20.5.110:FF:000059">
    <property type="entry name" value="Related to syntaxin 12"/>
    <property type="match status" value="1"/>
</dbReference>
<dbReference type="PROSITE" id="PS50192">
    <property type="entry name" value="T_SNARE"/>
    <property type="match status" value="1"/>
</dbReference>
<organism evidence="5 6">
    <name type="scientific">Komagataella pastoris</name>
    <name type="common">Yeast</name>
    <name type="synonym">Pichia pastoris</name>
    <dbReference type="NCBI Taxonomy" id="4922"/>
    <lineage>
        <taxon>Eukaryota</taxon>
        <taxon>Fungi</taxon>
        <taxon>Dikarya</taxon>
        <taxon>Ascomycota</taxon>
        <taxon>Saccharomycotina</taxon>
        <taxon>Pichiomycetes</taxon>
        <taxon>Pichiales</taxon>
        <taxon>Pichiaceae</taxon>
        <taxon>Komagataella</taxon>
    </lineage>
</organism>
<keyword evidence="6" id="KW-1185">Reference proteome</keyword>
<dbReference type="SUPFAM" id="SSF47661">
    <property type="entry name" value="t-snare proteins"/>
    <property type="match status" value="1"/>
</dbReference>
<evidence type="ECO:0000256" key="1">
    <source>
        <dbReference type="ARBA" id="ARBA00009063"/>
    </source>
</evidence>
<evidence type="ECO:0000313" key="5">
    <source>
        <dbReference type="EMBL" id="ANZ73959.1"/>
    </source>
</evidence>
<dbReference type="AlphaFoldDB" id="A0A1B2J7I8"/>
<dbReference type="GO" id="GO:0006906">
    <property type="term" value="P:vesicle fusion"/>
    <property type="evidence" value="ECO:0007669"/>
    <property type="project" value="TreeGrafter"/>
</dbReference>
<dbReference type="Pfam" id="PF05739">
    <property type="entry name" value="SNARE"/>
    <property type="match status" value="1"/>
</dbReference>
<dbReference type="GO" id="GO:0048278">
    <property type="term" value="P:vesicle docking"/>
    <property type="evidence" value="ECO:0007669"/>
    <property type="project" value="TreeGrafter"/>
</dbReference>
<keyword evidence="2" id="KW-0175">Coiled coil</keyword>
<dbReference type="EMBL" id="CP014584">
    <property type="protein sequence ID" value="ANZ73959.1"/>
    <property type="molecule type" value="Genomic_DNA"/>
</dbReference>
<dbReference type="Gene3D" id="1.20.5.110">
    <property type="match status" value="1"/>
</dbReference>
<dbReference type="GO" id="GO:0006896">
    <property type="term" value="P:Golgi to vacuole transport"/>
    <property type="evidence" value="ECO:0007669"/>
    <property type="project" value="TreeGrafter"/>
</dbReference>
<evidence type="ECO:0000256" key="2">
    <source>
        <dbReference type="SAM" id="Coils"/>
    </source>
</evidence>
<accession>A0A1B2J7I8</accession>
<dbReference type="GO" id="GO:0006886">
    <property type="term" value="P:intracellular protein transport"/>
    <property type="evidence" value="ECO:0007669"/>
    <property type="project" value="InterPro"/>
</dbReference>
<name>A0A1B2J7I8_PICPA</name>
<dbReference type="CDD" id="cd15840">
    <property type="entry name" value="SNARE_Qa"/>
    <property type="match status" value="1"/>
</dbReference>
<protein>
    <submittedName>
        <fullName evidence="5">BA75_01645T0</fullName>
    </submittedName>
</protein>
<feature type="transmembrane region" description="Helical" evidence="3">
    <location>
        <begin position="248"/>
        <end position="270"/>
    </location>
</feature>
<dbReference type="InterPro" id="IPR006012">
    <property type="entry name" value="Syntaxin/epimorphin_CS"/>
</dbReference>
<dbReference type="GO" id="GO:0012505">
    <property type="term" value="C:endomembrane system"/>
    <property type="evidence" value="ECO:0007669"/>
    <property type="project" value="TreeGrafter"/>
</dbReference>
<keyword evidence="3" id="KW-1133">Transmembrane helix</keyword>
<proteinExistence type="inferred from homology"/>
<reference evidence="5 6" key="1">
    <citation type="submission" date="2016-02" db="EMBL/GenBank/DDBJ databases">
        <title>Comparative genomic and transcriptomic foundation for Pichia pastoris.</title>
        <authorList>
            <person name="Love K.R."/>
            <person name="Shah K.A."/>
            <person name="Whittaker C.A."/>
            <person name="Wu J."/>
            <person name="Bartlett M.C."/>
            <person name="Ma D."/>
            <person name="Leeson R.L."/>
            <person name="Priest M."/>
            <person name="Young S.K."/>
            <person name="Love J.C."/>
        </authorList>
    </citation>
    <scope>NUCLEOTIDE SEQUENCE [LARGE SCALE GENOMIC DNA]</scope>
    <source>
        <strain evidence="5 6">ATCC 28485</strain>
    </source>
</reference>
<dbReference type="Proteomes" id="UP000094565">
    <property type="component" value="Chromosome 1"/>
</dbReference>
<sequence>MSSFDEGIALEEQPIYQDLPDFSEKANKLSNKLIAISNDIQKLKQSLGFFDKYLNKDYNYQQFNRHQKNALELINRLMTQFRDITADKKYLMDLRFVDISAVQKFQKDQLVNGISDNLNEFKELQNWFTQLDSKLNEMEVVEQEARIQQQQQQQQAQEGDQIIIEYEPINAAELEYQQDLINERELEIENIANGIVELNELFQDLGTLVTSQGELMDNIENNLYSVVDDSRAGHSELRRAEAYQKRSTGLCMWLLVILAVILLFILLIIFA</sequence>
<dbReference type="PROSITE" id="PS00914">
    <property type="entry name" value="SYNTAXIN"/>
    <property type="match status" value="1"/>
</dbReference>
<evidence type="ECO:0000256" key="3">
    <source>
        <dbReference type="SAM" id="Phobius"/>
    </source>
</evidence>
<evidence type="ECO:0000259" key="4">
    <source>
        <dbReference type="PROSITE" id="PS50192"/>
    </source>
</evidence>
<feature type="domain" description="T-SNARE coiled-coil homology" evidence="4">
    <location>
        <begin position="178"/>
        <end position="240"/>
    </location>
</feature>
<dbReference type="InterPro" id="IPR010989">
    <property type="entry name" value="SNARE"/>
</dbReference>
<dbReference type="InterPro" id="IPR000727">
    <property type="entry name" value="T_SNARE_dom"/>
</dbReference>
<dbReference type="GO" id="GO:0031201">
    <property type="term" value="C:SNARE complex"/>
    <property type="evidence" value="ECO:0007669"/>
    <property type="project" value="TreeGrafter"/>
</dbReference>
<dbReference type="GO" id="GO:0005484">
    <property type="term" value="F:SNAP receptor activity"/>
    <property type="evidence" value="ECO:0007669"/>
    <property type="project" value="InterPro"/>
</dbReference>
<dbReference type="GO" id="GO:0000149">
    <property type="term" value="F:SNARE binding"/>
    <property type="evidence" value="ECO:0007669"/>
    <property type="project" value="TreeGrafter"/>
</dbReference>
<dbReference type="OrthoDB" id="364348at2759"/>
<dbReference type="SMART" id="SM00397">
    <property type="entry name" value="t_SNARE"/>
    <property type="match status" value="1"/>
</dbReference>
<evidence type="ECO:0000313" key="6">
    <source>
        <dbReference type="Proteomes" id="UP000094565"/>
    </source>
</evidence>
<keyword evidence="3" id="KW-0472">Membrane</keyword>
<comment type="similarity">
    <text evidence="1">Belongs to the syntaxin family.</text>
</comment>
<dbReference type="PANTHER" id="PTHR19957:SF38">
    <property type="entry name" value="LD27581P"/>
    <property type="match status" value="1"/>
</dbReference>
<keyword evidence="3" id="KW-0812">Transmembrane</keyword>
<dbReference type="InterPro" id="IPR045242">
    <property type="entry name" value="Syntaxin"/>
</dbReference>
<feature type="coiled-coil region" evidence="2">
    <location>
        <begin position="124"/>
        <end position="160"/>
    </location>
</feature>